<evidence type="ECO:0000256" key="1">
    <source>
        <dbReference type="ARBA" id="ARBA00004496"/>
    </source>
</evidence>
<reference evidence="12 13" key="1">
    <citation type="journal article" date="2021" name="Elife">
        <title>Chloroplast acquisition without the gene transfer in kleptoplastic sea slugs, Plakobranchus ocellatus.</title>
        <authorList>
            <person name="Maeda T."/>
            <person name="Takahashi S."/>
            <person name="Yoshida T."/>
            <person name="Shimamura S."/>
            <person name="Takaki Y."/>
            <person name="Nagai Y."/>
            <person name="Toyoda A."/>
            <person name="Suzuki Y."/>
            <person name="Arimoto A."/>
            <person name="Ishii H."/>
            <person name="Satoh N."/>
            <person name="Nishiyama T."/>
            <person name="Hasebe M."/>
            <person name="Maruyama T."/>
            <person name="Minagawa J."/>
            <person name="Obokata J."/>
            <person name="Shigenobu S."/>
        </authorList>
    </citation>
    <scope>NUCLEOTIDE SEQUENCE [LARGE SCALE GENOMIC DNA]</scope>
</reference>
<feature type="region of interest" description="Disordered" evidence="8">
    <location>
        <begin position="319"/>
        <end position="355"/>
    </location>
</feature>
<feature type="zinc finger region" description="TRAF-type" evidence="7">
    <location>
        <begin position="231"/>
        <end position="284"/>
    </location>
</feature>
<dbReference type="Proteomes" id="UP000735302">
    <property type="component" value="Unassembled WGS sequence"/>
</dbReference>
<keyword evidence="2" id="KW-0963">Cytoplasm</keyword>
<dbReference type="PROSITE" id="PS50089">
    <property type="entry name" value="ZF_RING_2"/>
    <property type="match status" value="1"/>
</dbReference>
<dbReference type="GO" id="GO:0043122">
    <property type="term" value="P:regulation of canonical NF-kappaB signal transduction"/>
    <property type="evidence" value="ECO:0007669"/>
    <property type="project" value="TreeGrafter"/>
</dbReference>
<evidence type="ECO:0000256" key="7">
    <source>
        <dbReference type="PROSITE-ProRule" id="PRU00207"/>
    </source>
</evidence>
<dbReference type="GO" id="GO:0005737">
    <property type="term" value="C:cytoplasm"/>
    <property type="evidence" value="ECO:0007669"/>
    <property type="project" value="UniProtKB-SubCell"/>
</dbReference>
<feature type="domain" description="TRAF-type" evidence="11">
    <location>
        <begin position="231"/>
        <end position="284"/>
    </location>
</feature>
<comment type="subcellular location">
    <subcellularLocation>
        <location evidence="1">Cytoplasm</location>
    </subcellularLocation>
</comment>
<name>A0AAV4E039_9GAST</name>
<evidence type="ECO:0000256" key="3">
    <source>
        <dbReference type="ARBA" id="ARBA00022723"/>
    </source>
</evidence>
<keyword evidence="5 7" id="KW-0863">Zinc-finger</keyword>
<dbReference type="SUPFAM" id="SSF49599">
    <property type="entry name" value="TRAF domain-like"/>
    <property type="match status" value="2"/>
</dbReference>
<feature type="domain" description="RING-type" evidence="9">
    <location>
        <begin position="87"/>
        <end position="126"/>
    </location>
</feature>
<feature type="compositionally biased region" description="Polar residues" evidence="8">
    <location>
        <begin position="337"/>
        <end position="355"/>
    </location>
</feature>
<evidence type="ECO:0000259" key="10">
    <source>
        <dbReference type="PROSITE" id="PS50144"/>
    </source>
</evidence>
<dbReference type="InterPro" id="IPR012227">
    <property type="entry name" value="TNF_rcpt-assoc_TRAF_met"/>
</dbReference>
<dbReference type="FunFam" id="3.30.40.10:FF:000189">
    <property type="entry name" value="TNF receptor-associated factor"/>
    <property type="match status" value="1"/>
</dbReference>
<feature type="domain" description="MATH" evidence="10">
    <location>
        <begin position="452"/>
        <end position="530"/>
    </location>
</feature>
<feature type="zinc finger region" description="TRAF-type" evidence="7">
    <location>
        <begin position="178"/>
        <end position="227"/>
    </location>
</feature>
<evidence type="ECO:0000259" key="11">
    <source>
        <dbReference type="PROSITE" id="PS50145"/>
    </source>
</evidence>
<dbReference type="EMBL" id="BLXT01008489">
    <property type="protein sequence ID" value="GFO49466.1"/>
    <property type="molecule type" value="Genomic_DNA"/>
</dbReference>
<dbReference type="InterPro" id="IPR002083">
    <property type="entry name" value="MATH/TRAF_dom"/>
</dbReference>
<dbReference type="GO" id="GO:0005164">
    <property type="term" value="F:tumor necrosis factor receptor binding"/>
    <property type="evidence" value="ECO:0007669"/>
    <property type="project" value="TreeGrafter"/>
</dbReference>
<accession>A0AAV4E039</accession>
<dbReference type="GO" id="GO:0042981">
    <property type="term" value="P:regulation of apoptotic process"/>
    <property type="evidence" value="ECO:0007669"/>
    <property type="project" value="InterPro"/>
</dbReference>
<dbReference type="GO" id="GO:0007165">
    <property type="term" value="P:signal transduction"/>
    <property type="evidence" value="ECO:0007669"/>
    <property type="project" value="InterPro"/>
</dbReference>
<dbReference type="Pfam" id="PF22486">
    <property type="entry name" value="MATH_2"/>
    <property type="match status" value="1"/>
</dbReference>
<dbReference type="PANTHER" id="PTHR10131">
    <property type="entry name" value="TNF RECEPTOR ASSOCIATED FACTOR"/>
    <property type="match status" value="1"/>
</dbReference>
<evidence type="ECO:0000256" key="4">
    <source>
        <dbReference type="ARBA" id="ARBA00022737"/>
    </source>
</evidence>
<evidence type="ECO:0000256" key="5">
    <source>
        <dbReference type="ARBA" id="ARBA00022771"/>
    </source>
</evidence>
<dbReference type="Pfam" id="PF02176">
    <property type="entry name" value="zf-TRAF"/>
    <property type="match status" value="1"/>
</dbReference>
<keyword evidence="12" id="KW-0675">Receptor</keyword>
<dbReference type="PANTHER" id="PTHR10131:SF138">
    <property type="entry name" value="RE66324P"/>
    <property type="match status" value="1"/>
</dbReference>
<feature type="domain" description="TRAF-type" evidence="11">
    <location>
        <begin position="178"/>
        <end position="227"/>
    </location>
</feature>
<keyword evidence="13" id="KW-1185">Reference proteome</keyword>
<dbReference type="InterPro" id="IPR008974">
    <property type="entry name" value="TRAF-like"/>
</dbReference>
<evidence type="ECO:0000313" key="12">
    <source>
        <dbReference type="EMBL" id="GFO49466.1"/>
    </source>
</evidence>
<gene>
    <name evidence="12" type="ORF">PoB_007597100</name>
</gene>
<dbReference type="Gene3D" id="2.60.210.10">
    <property type="entry name" value="Apoptosis, Tumor Necrosis Factor Receptor Associated Protein 2, Chain A"/>
    <property type="match status" value="1"/>
</dbReference>
<comment type="caution">
    <text evidence="12">The sequence shown here is derived from an EMBL/GenBank/DDBJ whole genome shotgun (WGS) entry which is preliminary data.</text>
</comment>
<dbReference type="PROSITE" id="PS50144">
    <property type="entry name" value="MATH"/>
    <property type="match status" value="1"/>
</dbReference>
<sequence>MDVQADAALEAMAETVSGAEGFTGGAGLSLASSSSSAATLNFPSPQRSASLPAAFGGAAMQKKENELPQGGYPKEITVKLVEEKFLCGYCERILRDPLQSECGHRFCSCCRTEMSKLPQPVICQACIKEEIPEGFSILKLEAMFVDKAAIREMSKIPSKCINPGCTWSGIFSDYISKHENSCDKKMMACSLCGILLSQNKLANHVNVECPKRPITCQHCHLQMVQEQEEKHRVICSLLPVKCDKCSTPVPRNELQNHQEKDCIHREFICPVPDCCKKMSKDQFQTHLNESPKVAQKHLVFLFDKINQLEQELAHINLPAPLPNERGMEAAGDGATPRYQNETSSAGSQSDAQQKTANDAIVGAEGGADSGHQAKATLQLHEDLMSVLHGEIMRCIKQTEALTTTRTRETRTLRDIENKLEVLGRTIGTMELRLQEIQASVPTEFGKLIECGDGVATWCIPDFSQRRRAAVNRSMDFIESPPFTTGTMGYKLRMRLFPDGEGNAKGNALSVFLQLLPGPADDLLLWPFQAD</sequence>
<evidence type="ECO:0000259" key="9">
    <source>
        <dbReference type="PROSITE" id="PS50089"/>
    </source>
</evidence>
<dbReference type="PIRSF" id="PIRSF015614">
    <property type="entry name" value="TRAF"/>
    <property type="match status" value="1"/>
</dbReference>
<feature type="non-terminal residue" evidence="12">
    <location>
        <position position="530"/>
    </location>
</feature>
<evidence type="ECO:0000256" key="8">
    <source>
        <dbReference type="SAM" id="MobiDB-lite"/>
    </source>
</evidence>
<keyword evidence="3 7" id="KW-0479">Metal-binding</keyword>
<dbReference type="PROSITE" id="PS50145">
    <property type="entry name" value="ZF_TRAF"/>
    <property type="match status" value="2"/>
</dbReference>
<evidence type="ECO:0000256" key="2">
    <source>
        <dbReference type="ARBA" id="ARBA00022490"/>
    </source>
</evidence>
<keyword evidence="6 7" id="KW-0862">Zinc</keyword>
<protein>
    <submittedName>
        <fullName evidence="12">Tnf receptor-associated factor 2</fullName>
    </submittedName>
</protein>
<evidence type="ECO:0000313" key="13">
    <source>
        <dbReference type="Proteomes" id="UP000735302"/>
    </source>
</evidence>
<dbReference type="Gene3D" id="3.30.40.10">
    <property type="entry name" value="Zinc/RING finger domain, C3HC4 (zinc finger)"/>
    <property type="match status" value="3"/>
</dbReference>
<dbReference type="SUPFAM" id="SSF57850">
    <property type="entry name" value="RING/U-box"/>
    <property type="match status" value="1"/>
</dbReference>
<evidence type="ECO:0000256" key="6">
    <source>
        <dbReference type="ARBA" id="ARBA00022833"/>
    </source>
</evidence>
<dbReference type="InterPro" id="IPR001293">
    <property type="entry name" value="Znf_TRAF"/>
</dbReference>
<proteinExistence type="predicted"/>
<dbReference type="GO" id="GO:0008270">
    <property type="term" value="F:zinc ion binding"/>
    <property type="evidence" value="ECO:0007669"/>
    <property type="project" value="UniProtKB-KW"/>
</dbReference>
<dbReference type="InterPro" id="IPR013083">
    <property type="entry name" value="Znf_RING/FYVE/PHD"/>
</dbReference>
<organism evidence="12 13">
    <name type="scientific">Plakobranchus ocellatus</name>
    <dbReference type="NCBI Taxonomy" id="259542"/>
    <lineage>
        <taxon>Eukaryota</taxon>
        <taxon>Metazoa</taxon>
        <taxon>Spiralia</taxon>
        <taxon>Lophotrochozoa</taxon>
        <taxon>Mollusca</taxon>
        <taxon>Gastropoda</taxon>
        <taxon>Heterobranchia</taxon>
        <taxon>Euthyneura</taxon>
        <taxon>Panpulmonata</taxon>
        <taxon>Sacoglossa</taxon>
        <taxon>Placobranchoidea</taxon>
        <taxon>Plakobranchidae</taxon>
        <taxon>Plakobranchus</taxon>
    </lineage>
</organism>
<dbReference type="GO" id="GO:0009898">
    <property type="term" value="C:cytoplasmic side of plasma membrane"/>
    <property type="evidence" value="ECO:0007669"/>
    <property type="project" value="TreeGrafter"/>
</dbReference>
<dbReference type="AlphaFoldDB" id="A0AAV4E039"/>
<keyword evidence="4" id="KW-0677">Repeat</keyword>
<dbReference type="InterPro" id="IPR001841">
    <property type="entry name" value="Znf_RING"/>
</dbReference>